<comment type="caution">
    <text evidence="2">The sequence shown here is derived from an EMBL/GenBank/DDBJ whole genome shotgun (WGS) entry which is preliminary data.</text>
</comment>
<evidence type="ECO:0000313" key="2">
    <source>
        <dbReference type="EMBL" id="TNN50448.1"/>
    </source>
</evidence>
<proteinExistence type="predicted"/>
<keyword evidence="3" id="KW-1185">Reference proteome</keyword>
<evidence type="ECO:0000313" key="3">
    <source>
        <dbReference type="Proteomes" id="UP000314294"/>
    </source>
</evidence>
<reference evidence="2 3" key="1">
    <citation type="submission" date="2019-03" db="EMBL/GenBank/DDBJ databases">
        <title>First draft genome of Liparis tanakae, snailfish: a comprehensive survey of snailfish specific genes.</title>
        <authorList>
            <person name="Kim W."/>
            <person name="Song I."/>
            <person name="Jeong J.-H."/>
            <person name="Kim D."/>
            <person name="Kim S."/>
            <person name="Ryu S."/>
            <person name="Song J.Y."/>
            <person name="Lee S.K."/>
        </authorList>
    </citation>
    <scope>NUCLEOTIDE SEQUENCE [LARGE SCALE GENOMIC DNA]</scope>
    <source>
        <tissue evidence="2">Muscle</tissue>
    </source>
</reference>
<accession>A0A4Z2GAB4</accession>
<dbReference type="EMBL" id="SRLO01000617">
    <property type="protein sequence ID" value="TNN50448.1"/>
    <property type="molecule type" value="Genomic_DNA"/>
</dbReference>
<dbReference type="Proteomes" id="UP000314294">
    <property type="component" value="Unassembled WGS sequence"/>
</dbReference>
<sequence length="59" mass="6393">MYESGPLLGTRAKYRKLSFMSSDAILSARAAMLEQEQGNGTVQPHPASHLVSPTPFTCL</sequence>
<protein>
    <submittedName>
        <fullName evidence="2">Uncharacterized protein</fullName>
    </submittedName>
</protein>
<feature type="region of interest" description="Disordered" evidence="1">
    <location>
        <begin position="36"/>
        <end position="59"/>
    </location>
</feature>
<evidence type="ECO:0000256" key="1">
    <source>
        <dbReference type="SAM" id="MobiDB-lite"/>
    </source>
</evidence>
<gene>
    <name evidence="2" type="ORF">EYF80_039374</name>
</gene>
<dbReference type="AlphaFoldDB" id="A0A4Z2GAB4"/>
<name>A0A4Z2GAB4_9TELE</name>
<organism evidence="2 3">
    <name type="scientific">Liparis tanakae</name>
    <name type="common">Tanaka's snailfish</name>
    <dbReference type="NCBI Taxonomy" id="230148"/>
    <lineage>
        <taxon>Eukaryota</taxon>
        <taxon>Metazoa</taxon>
        <taxon>Chordata</taxon>
        <taxon>Craniata</taxon>
        <taxon>Vertebrata</taxon>
        <taxon>Euteleostomi</taxon>
        <taxon>Actinopterygii</taxon>
        <taxon>Neopterygii</taxon>
        <taxon>Teleostei</taxon>
        <taxon>Neoteleostei</taxon>
        <taxon>Acanthomorphata</taxon>
        <taxon>Eupercaria</taxon>
        <taxon>Perciformes</taxon>
        <taxon>Cottioidei</taxon>
        <taxon>Cottales</taxon>
        <taxon>Liparidae</taxon>
        <taxon>Liparis</taxon>
    </lineage>
</organism>